<evidence type="ECO:0000259" key="2">
    <source>
        <dbReference type="Pfam" id="PF05970"/>
    </source>
</evidence>
<comment type="caution">
    <text evidence="4">The sequence shown here is derived from an EMBL/GenBank/DDBJ whole genome shotgun (WGS) entry which is preliminary data.</text>
</comment>
<dbReference type="GO" id="GO:0016887">
    <property type="term" value="F:ATP hydrolysis activity"/>
    <property type="evidence" value="ECO:0007669"/>
    <property type="project" value="RHEA"/>
</dbReference>
<name>A8ND84_COPC7</name>
<dbReference type="InterPro" id="IPR027417">
    <property type="entry name" value="P-loop_NTPase"/>
</dbReference>
<dbReference type="GO" id="GO:0006281">
    <property type="term" value="P:DNA repair"/>
    <property type="evidence" value="ECO:0007669"/>
    <property type="project" value="UniProtKB-KW"/>
</dbReference>
<dbReference type="OrthoDB" id="3366231at2759"/>
<dbReference type="GO" id="GO:0043139">
    <property type="term" value="F:5'-3' DNA helicase activity"/>
    <property type="evidence" value="ECO:0007669"/>
    <property type="project" value="UniProtKB-EC"/>
</dbReference>
<comment type="catalytic activity">
    <reaction evidence="1">
        <text>ATP + H2O = ADP + phosphate + H(+)</text>
        <dbReference type="Rhea" id="RHEA:13065"/>
        <dbReference type="ChEBI" id="CHEBI:15377"/>
        <dbReference type="ChEBI" id="CHEBI:15378"/>
        <dbReference type="ChEBI" id="CHEBI:30616"/>
        <dbReference type="ChEBI" id="CHEBI:43474"/>
        <dbReference type="ChEBI" id="CHEBI:456216"/>
        <dbReference type="EC" id="5.6.2.3"/>
    </reaction>
</comment>
<dbReference type="VEuPathDB" id="FungiDB:CC1G_08553"/>
<protein>
    <recommendedName>
        <fullName evidence="1">ATP-dependent DNA helicase</fullName>
        <ecNumber evidence="1">5.6.2.3</ecNumber>
    </recommendedName>
</protein>
<proteinExistence type="inferred from homology"/>
<dbReference type="KEGG" id="cci:CC1G_08553"/>
<reference evidence="4 5" key="1">
    <citation type="journal article" date="2010" name="Proc. Natl. Acad. Sci. U.S.A.">
        <title>Insights into evolution of multicellular fungi from the assembled chromosomes of the mushroom Coprinopsis cinerea (Coprinus cinereus).</title>
        <authorList>
            <person name="Stajich J.E."/>
            <person name="Wilke S.K."/>
            <person name="Ahren D."/>
            <person name="Au C.H."/>
            <person name="Birren B.W."/>
            <person name="Borodovsky M."/>
            <person name="Burns C."/>
            <person name="Canback B."/>
            <person name="Casselton L.A."/>
            <person name="Cheng C.K."/>
            <person name="Deng J."/>
            <person name="Dietrich F.S."/>
            <person name="Fargo D.C."/>
            <person name="Farman M.L."/>
            <person name="Gathman A.C."/>
            <person name="Goldberg J."/>
            <person name="Guigo R."/>
            <person name="Hoegger P.J."/>
            <person name="Hooker J.B."/>
            <person name="Huggins A."/>
            <person name="James T.Y."/>
            <person name="Kamada T."/>
            <person name="Kilaru S."/>
            <person name="Kodira C."/>
            <person name="Kues U."/>
            <person name="Kupfer D."/>
            <person name="Kwan H.S."/>
            <person name="Lomsadze A."/>
            <person name="Li W."/>
            <person name="Lilly W.W."/>
            <person name="Ma L.J."/>
            <person name="Mackey A.J."/>
            <person name="Manning G."/>
            <person name="Martin F."/>
            <person name="Muraguchi H."/>
            <person name="Natvig D.O."/>
            <person name="Palmerini H."/>
            <person name="Ramesh M.A."/>
            <person name="Rehmeyer C.J."/>
            <person name="Roe B.A."/>
            <person name="Shenoy N."/>
            <person name="Stanke M."/>
            <person name="Ter-Hovhannisyan V."/>
            <person name="Tunlid A."/>
            <person name="Velagapudi R."/>
            <person name="Vision T.J."/>
            <person name="Zeng Q."/>
            <person name="Zolan M.E."/>
            <person name="Pukkila P.J."/>
        </authorList>
    </citation>
    <scope>NUCLEOTIDE SEQUENCE [LARGE SCALE GENOMIC DNA]</scope>
    <source>
        <strain evidence="5">Okayama-7 / 130 / ATCC MYA-4618 / FGSC 9003</strain>
    </source>
</reference>
<dbReference type="PANTHER" id="PTHR10492:SF95">
    <property type="entry name" value="HELITRON HELICASE-LIKE DOMAIN-CONTAINING PROTEIN"/>
    <property type="match status" value="1"/>
</dbReference>
<keyword evidence="1" id="KW-0234">DNA repair</keyword>
<feature type="domain" description="DNA helicase Pif1-like 2B" evidence="3">
    <location>
        <begin position="325"/>
        <end position="365"/>
    </location>
</feature>
<dbReference type="InterPro" id="IPR010285">
    <property type="entry name" value="DNA_helicase_pif1-like_DEAD"/>
</dbReference>
<dbReference type="Pfam" id="PF05970">
    <property type="entry name" value="PIF1"/>
    <property type="match status" value="1"/>
</dbReference>
<dbReference type="GO" id="GO:0005524">
    <property type="term" value="F:ATP binding"/>
    <property type="evidence" value="ECO:0007669"/>
    <property type="project" value="UniProtKB-KW"/>
</dbReference>
<keyword evidence="1" id="KW-0547">Nucleotide-binding</keyword>
<dbReference type="EC" id="5.6.2.3" evidence="1"/>
<dbReference type="OMA" id="FHSREVE"/>
<dbReference type="GeneID" id="6009215"/>
<dbReference type="GO" id="GO:0000723">
    <property type="term" value="P:telomere maintenance"/>
    <property type="evidence" value="ECO:0007669"/>
    <property type="project" value="InterPro"/>
</dbReference>
<gene>
    <name evidence="4" type="ORF">CC1G_08553</name>
</gene>
<dbReference type="eggNOG" id="KOG0987">
    <property type="taxonomic scope" value="Eukaryota"/>
</dbReference>
<keyword evidence="1" id="KW-0378">Hydrolase</keyword>
<accession>A8ND84</accession>
<organism evidence="4 5">
    <name type="scientific">Coprinopsis cinerea (strain Okayama-7 / 130 / ATCC MYA-4618 / FGSC 9003)</name>
    <name type="common">Inky cap fungus</name>
    <name type="synonym">Hormographiella aspergillata</name>
    <dbReference type="NCBI Taxonomy" id="240176"/>
    <lineage>
        <taxon>Eukaryota</taxon>
        <taxon>Fungi</taxon>
        <taxon>Dikarya</taxon>
        <taxon>Basidiomycota</taxon>
        <taxon>Agaricomycotina</taxon>
        <taxon>Agaricomycetes</taxon>
        <taxon>Agaricomycetidae</taxon>
        <taxon>Agaricales</taxon>
        <taxon>Agaricineae</taxon>
        <taxon>Psathyrellaceae</taxon>
        <taxon>Coprinopsis</taxon>
    </lineage>
</organism>
<comment type="cofactor">
    <cofactor evidence="1">
        <name>Mg(2+)</name>
        <dbReference type="ChEBI" id="CHEBI:18420"/>
    </cofactor>
</comment>
<dbReference type="Gene3D" id="3.40.50.300">
    <property type="entry name" value="P-loop containing nucleotide triphosphate hydrolases"/>
    <property type="match status" value="1"/>
</dbReference>
<dbReference type="AlphaFoldDB" id="A8ND84"/>
<evidence type="ECO:0000259" key="3">
    <source>
        <dbReference type="Pfam" id="PF21530"/>
    </source>
</evidence>
<dbReference type="RefSeq" id="XP_001832725.1">
    <property type="nucleotide sequence ID" value="XM_001832673.1"/>
</dbReference>
<keyword evidence="1" id="KW-0067">ATP-binding</keyword>
<evidence type="ECO:0000313" key="4">
    <source>
        <dbReference type="EMBL" id="EAU89145.1"/>
    </source>
</evidence>
<keyword evidence="1" id="KW-0233">DNA recombination</keyword>
<dbReference type="Pfam" id="PF21530">
    <property type="entry name" value="Pif1_2B_dom"/>
    <property type="match status" value="1"/>
</dbReference>
<evidence type="ECO:0000313" key="5">
    <source>
        <dbReference type="Proteomes" id="UP000001861"/>
    </source>
</evidence>
<dbReference type="PANTHER" id="PTHR10492">
    <property type="match status" value="1"/>
</dbReference>
<dbReference type="Proteomes" id="UP000001861">
    <property type="component" value="Unassembled WGS sequence"/>
</dbReference>
<keyword evidence="1" id="KW-0347">Helicase</keyword>
<evidence type="ECO:0000256" key="1">
    <source>
        <dbReference type="RuleBase" id="RU363044"/>
    </source>
</evidence>
<dbReference type="SUPFAM" id="SSF52540">
    <property type="entry name" value="P-loop containing nucleoside triphosphate hydrolases"/>
    <property type="match status" value="2"/>
</dbReference>
<sequence length="477" mass="52824">MAELTNELRRWSGREEEMANRADEDVGRFNAEQRALYDAVLSAVMDQRPLRLFVDGKAGTGKTTVVRALCNRLRSMRRVVLPTATPAFAAQLYEGGRTTHSTFKVPVNESNEMLVAGITAGDSRSELIESAAMIVWDEAPMANRAVPSCVNDVLCDIMATDEPFGGKVIILLGDFRQTCPVIRRGSRAEVVEASIKSSPLWRYFTIHRLIHPIRNAEDPDFAAFVNSIGDGAGPDIPLQNLAIAADEDHMCNFVFPNGVLADPRRCVLRAILAPTNRQVDAYNDRMLDRLPGDRKRYFAADKIKESEEADLPPPEGILDYVMRNNLPGIPPHSISLKVGAVCRLLRNFSIDRGLVKNIRVVVTGLGTCLISVRVLNDMNMAGAEEVLILRITFEYFLHSGHTLARRQFPFAPTYATTFNSCQGLTLDRVGVDLTCPVFSHGQLYTAMSHIRNRTHAVFRLPAGATSTTNVTYHEILA</sequence>
<feature type="domain" description="DNA helicase Pif1-like DEAD-box helicase" evidence="2">
    <location>
        <begin position="29"/>
        <end position="232"/>
    </location>
</feature>
<dbReference type="EMBL" id="AACS02000009">
    <property type="protein sequence ID" value="EAU89145.1"/>
    <property type="molecule type" value="Genomic_DNA"/>
</dbReference>
<dbReference type="GO" id="GO:0006310">
    <property type="term" value="P:DNA recombination"/>
    <property type="evidence" value="ECO:0007669"/>
    <property type="project" value="UniProtKB-KW"/>
</dbReference>
<keyword evidence="1" id="KW-0227">DNA damage</keyword>
<comment type="similarity">
    <text evidence="1">Belongs to the helicase family.</text>
</comment>
<dbReference type="InterPro" id="IPR049163">
    <property type="entry name" value="Pif1-like_2B_dom"/>
</dbReference>
<dbReference type="STRING" id="240176.A8ND84"/>
<keyword evidence="5" id="KW-1185">Reference proteome</keyword>
<dbReference type="InParanoid" id="A8ND84"/>